<sequence>MSKKIQLDSIMSLDISIICPKLNKLPLGLELLEGELRFSSFQ</sequence>
<dbReference type="KEGG" id="nin:NADRNF5_1589"/>
<reference evidence="2" key="1">
    <citation type="submission" date="2015-03" db="EMBL/GenBank/DDBJ databases">
        <title>Characterization of two novel Thaumarchaeota isolated from the Northern Adriatic Sea.</title>
        <authorList>
            <person name="Bayer B."/>
            <person name="Vojvoda J."/>
            <person name="Offre P."/>
            <person name="Srivastava A."/>
            <person name="Elisabeth N."/>
            <person name="Garcia J.A.L."/>
            <person name="Schleper C."/>
            <person name="Herndl G.J."/>
        </authorList>
    </citation>
    <scope>NUCLEOTIDE SEQUENCE [LARGE SCALE GENOMIC DNA]</scope>
    <source>
        <strain evidence="2">NF5</strain>
    </source>
</reference>
<dbReference type="Proteomes" id="UP000032408">
    <property type="component" value="Chromosome"/>
</dbReference>
<dbReference type="HOGENOM" id="CLU_3245182_0_0_2"/>
<accession>A0A0D5C4I4</accession>
<name>A0A0D5C4I4_9ARCH</name>
<dbReference type="EMBL" id="CP011070">
    <property type="protein sequence ID" value="AJW71270.1"/>
    <property type="molecule type" value="Genomic_DNA"/>
</dbReference>
<dbReference type="STRING" id="1580092.NADRNF5_1589"/>
<organism evidence="1 2">
    <name type="scientific">Nitrosopumilus adriaticus</name>
    <dbReference type="NCBI Taxonomy" id="1580092"/>
    <lineage>
        <taxon>Archaea</taxon>
        <taxon>Nitrososphaerota</taxon>
        <taxon>Nitrososphaeria</taxon>
        <taxon>Nitrosopumilales</taxon>
        <taxon>Nitrosopumilaceae</taxon>
        <taxon>Nitrosopumilus</taxon>
    </lineage>
</organism>
<reference evidence="1 2" key="2">
    <citation type="journal article" date="2016" name="ISME J.">
        <title>Physiological and genomic characterization of two novel marine thaumarchaeal strains indicates niche differentiation.</title>
        <authorList>
            <person name="Bayer B."/>
            <person name="Vojvoda J."/>
            <person name="Offre P."/>
            <person name="Alves R.J."/>
            <person name="Elisabeth N.H."/>
            <person name="Garcia J.A."/>
            <person name="Volland J.M."/>
            <person name="Srivastava A."/>
            <person name="Schleper C."/>
            <person name="Herndl G.J."/>
        </authorList>
    </citation>
    <scope>NUCLEOTIDE SEQUENCE [LARGE SCALE GENOMIC DNA]</scope>
    <source>
        <strain evidence="1 2">NF5</strain>
    </source>
</reference>
<gene>
    <name evidence="1" type="ORF">NADRNF5_1589</name>
</gene>
<evidence type="ECO:0000313" key="1">
    <source>
        <dbReference type="EMBL" id="AJW71270.1"/>
    </source>
</evidence>
<protein>
    <submittedName>
        <fullName evidence="1">Uncharacterized protein</fullName>
    </submittedName>
</protein>
<proteinExistence type="predicted"/>
<evidence type="ECO:0000313" key="2">
    <source>
        <dbReference type="Proteomes" id="UP000032408"/>
    </source>
</evidence>
<keyword evidence="2" id="KW-1185">Reference proteome</keyword>
<dbReference type="AlphaFoldDB" id="A0A0D5C4I4"/>